<name>A0A5F2B725_9LEPT</name>
<protein>
    <recommendedName>
        <fullName evidence="3">Phospholipase</fullName>
    </recommendedName>
</protein>
<dbReference type="OrthoDB" id="36722at2"/>
<dbReference type="AlphaFoldDB" id="A0A5F2B725"/>
<evidence type="ECO:0000313" key="2">
    <source>
        <dbReference type="Proteomes" id="UP000298429"/>
    </source>
</evidence>
<gene>
    <name evidence="1" type="ORF">EHQ76_10560</name>
</gene>
<dbReference type="SUPFAM" id="SSF48537">
    <property type="entry name" value="Phospholipase C/P1 nuclease"/>
    <property type="match status" value="1"/>
</dbReference>
<dbReference type="InterPro" id="IPR008947">
    <property type="entry name" value="PLipase_C/P1_nuclease_dom_sf"/>
</dbReference>
<reference evidence="1 2" key="1">
    <citation type="journal article" date="2019" name="PLoS Negl. Trop. Dis.">
        <title>Revisiting the worldwide diversity of Leptospira species in the environment.</title>
        <authorList>
            <person name="Vincent A.T."/>
            <person name="Schiettekatte O."/>
            <person name="Bourhy P."/>
            <person name="Veyrier F.J."/>
            <person name="Picardeau M."/>
        </authorList>
    </citation>
    <scope>NUCLEOTIDE SEQUENCE [LARGE SCALE GENOMIC DNA]</scope>
    <source>
        <strain evidence="1 2">201702444</strain>
    </source>
</reference>
<dbReference type="Gene3D" id="1.10.575.10">
    <property type="entry name" value="P1 Nuclease"/>
    <property type="match status" value="1"/>
</dbReference>
<dbReference type="Proteomes" id="UP000298429">
    <property type="component" value="Unassembled WGS sequence"/>
</dbReference>
<proteinExistence type="predicted"/>
<evidence type="ECO:0000313" key="1">
    <source>
        <dbReference type="EMBL" id="TGM01147.1"/>
    </source>
</evidence>
<dbReference type="GO" id="GO:0016788">
    <property type="term" value="F:hydrolase activity, acting on ester bonds"/>
    <property type="evidence" value="ECO:0007669"/>
    <property type="project" value="InterPro"/>
</dbReference>
<accession>A0A5F2B725</accession>
<sequence length="434" mass="49705">MGVRFGRLGLLWIVSLLILLPGTLFSWGTHYLVMDRALEHPSMKFTSEEVASESLDSFVKKEKDSLKVLFDEFAVWEESRGSKRFKKVEFNAKSPTVVDFLKAARLNPSTKFAEVERILPGSKAMSGNVPVTSITPYLPDLPELPARFQSTAGRKIKIRNVLYTFIDEPDWGMDHSLWGFEEYGYGKQPYGKPEGESSKAPFHMQFQNENWLISLFAPEVVEGGMMLDRIELFSRLSKLAGKTGHEYWRYRFAAWACHYMQDIGQPYHSKAVPDAGFFYYVRYVFSSKETKKEMKAKTTQLVANRHFLYEDFVSYGLIQFYKKSTPVTTALTNFLTKDYEGFPGESSNSDLMKFVGKQASSHAYSINESIISTFGHEYTMKPEYDLEKELGTKMKEIFPTLDPEKADHLLEETGRDFSLTGSATREMLHSLLKN</sequence>
<evidence type="ECO:0008006" key="3">
    <source>
        <dbReference type="Google" id="ProtNLM"/>
    </source>
</evidence>
<dbReference type="EMBL" id="RQGN01000050">
    <property type="protein sequence ID" value="TGM01147.1"/>
    <property type="molecule type" value="Genomic_DNA"/>
</dbReference>
<comment type="caution">
    <text evidence="1">The sequence shown here is derived from an EMBL/GenBank/DDBJ whole genome shotgun (WGS) entry which is preliminary data.</text>
</comment>
<organism evidence="1 2">
    <name type="scientific">Leptospira barantonii</name>
    <dbReference type="NCBI Taxonomy" id="2023184"/>
    <lineage>
        <taxon>Bacteria</taxon>
        <taxon>Pseudomonadati</taxon>
        <taxon>Spirochaetota</taxon>
        <taxon>Spirochaetia</taxon>
        <taxon>Leptospirales</taxon>
        <taxon>Leptospiraceae</taxon>
        <taxon>Leptospira</taxon>
    </lineage>
</organism>